<evidence type="ECO:0000313" key="15">
    <source>
        <dbReference type="Proteomes" id="UP001210770"/>
    </source>
</evidence>
<dbReference type="InterPro" id="IPR023298">
    <property type="entry name" value="ATPase_P-typ_TM_dom_sf"/>
</dbReference>
<dbReference type="Pfam" id="PF00702">
    <property type="entry name" value="Hydrolase"/>
    <property type="match status" value="1"/>
</dbReference>
<dbReference type="GO" id="GO:0043682">
    <property type="term" value="F:P-type divalent copper transporter activity"/>
    <property type="evidence" value="ECO:0007669"/>
    <property type="project" value="TreeGrafter"/>
</dbReference>
<keyword evidence="7 11" id="KW-0067">ATP-binding</keyword>
<evidence type="ECO:0000256" key="2">
    <source>
        <dbReference type="ARBA" id="ARBA00006024"/>
    </source>
</evidence>
<gene>
    <name evidence="14" type="ORF">PL336_18250</name>
</gene>
<evidence type="ECO:0000256" key="8">
    <source>
        <dbReference type="ARBA" id="ARBA00022967"/>
    </source>
</evidence>
<comment type="subcellular location">
    <subcellularLocation>
        <location evidence="1">Cell membrane</location>
        <topology evidence="1">Multi-pass membrane protein</topology>
    </subcellularLocation>
</comment>
<dbReference type="InterPro" id="IPR008250">
    <property type="entry name" value="ATPase_P-typ_transduc_dom_A_sf"/>
</dbReference>
<dbReference type="NCBIfam" id="TIGR01525">
    <property type="entry name" value="ATPase-IB_hvy"/>
    <property type="match status" value="1"/>
</dbReference>
<feature type="transmembrane region" description="Helical" evidence="11">
    <location>
        <begin position="183"/>
        <end position="200"/>
    </location>
</feature>
<evidence type="ECO:0000256" key="10">
    <source>
        <dbReference type="ARBA" id="ARBA00023136"/>
    </source>
</evidence>
<reference evidence="14" key="1">
    <citation type="submission" date="2023-01" db="EMBL/GenBank/DDBJ databases">
        <title>Comparative genomic analysis of cold water coral derived Sulfitobacter faviae: insights into their metabolism and habitat adaptation.</title>
        <authorList>
            <person name="Guo Y."/>
            <person name="Lin S."/>
            <person name="Huang Z."/>
            <person name="Tang K."/>
            <person name="Wang X."/>
        </authorList>
    </citation>
    <scope>NUCLEOTIDE SEQUENCE</scope>
    <source>
        <strain evidence="14">SCSIO W_1865</strain>
        <plasmid evidence="14">unnamed3</plasmid>
    </source>
</reference>
<evidence type="ECO:0000256" key="11">
    <source>
        <dbReference type="RuleBase" id="RU362081"/>
    </source>
</evidence>
<sequence length="791" mass="83479">MKTLTLEVRGLFEELDHLAVERHLSALGGVHRAEANPASASVTVQYDETVLGEAALRKTVDACGFHCAGERMPNHICQADHEGHAAHGAKAPAAKDAMAHEMGHGGGMEMAEMVRDMRNRFWVALLFTIPIFIYSPMGGMFTPPAPPFSLELDLWLFFLGSAAIIWPSWPFFVAAWRALKNGILNMAVLVVLSVGTGYVFSVGSTFFFPGVQFYEAVAVLLVFILLGHWLEMRARAGASAAIRALLDLAPPMATVIRDGQEIEVPTSEVLQGETVVIRPGNKIPVDGEVLEGASLVDESMLTGESMPVNKSVGDTVIGATINKSGTFRYRATKVGADTALAQIVKLVQEAQNSKAPAQLLADRASQWLVLIAIVIGLATFAVWFWWIGSPLLFALTLTITVFVIACPDALGLATPMAVMVGTGLGAQHGILFKNAGALEDATKLDVIVFDKTGTLTMGEPRVVELVAADGGNEDDALRAAASVDRGSDHPLALAIVQRAEGLDVPQMAGFENLEGRGARAEIAGEPVLVGNRRLMDEQGIDLGALDAQAERLKGEGRTVVHVAKGGRMLGLIAIADAPRPSAMAAVAKLRERGVEVAMLTGDNEGTARRIAGELGIDMVLADVLPGQKAEKVKELQAQGKKVGMVGDGVNDAPALTQADVGFAIGAGTDVAMESADVVLMKSDPYDVVGAIELSRATLRKMHQNLFWAVAYNVIAFPAAAGVFYPLIISPAVAAIAMSGSSALVAVNALLLKRTRLEGISEGKGSAGARRDPANSETVRASGSAPQTHQTH</sequence>
<dbReference type="InterPro" id="IPR059000">
    <property type="entry name" value="ATPase_P-type_domA"/>
</dbReference>
<dbReference type="InterPro" id="IPR027256">
    <property type="entry name" value="P-typ_ATPase_IB"/>
</dbReference>
<dbReference type="NCBIfam" id="TIGR01494">
    <property type="entry name" value="ATPase_P-type"/>
    <property type="match status" value="1"/>
</dbReference>
<dbReference type="InterPro" id="IPR023214">
    <property type="entry name" value="HAD_sf"/>
</dbReference>
<dbReference type="Gene3D" id="3.40.1110.10">
    <property type="entry name" value="Calcium-transporting ATPase, cytoplasmic domain N"/>
    <property type="match status" value="1"/>
</dbReference>
<dbReference type="GO" id="GO:0016887">
    <property type="term" value="F:ATP hydrolysis activity"/>
    <property type="evidence" value="ECO:0007669"/>
    <property type="project" value="InterPro"/>
</dbReference>
<feature type="transmembrane region" description="Helical" evidence="11">
    <location>
        <begin position="705"/>
        <end position="727"/>
    </location>
</feature>
<dbReference type="CDD" id="cd00371">
    <property type="entry name" value="HMA"/>
    <property type="match status" value="1"/>
</dbReference>
<dbReference type="Gene3D" id="2.70.150.10">
    <property type="entry name" value="Calcium-transporting ATPase, cytoplasmic transduction domain A"/>
    <property type="match status" value="1"/>
</dbReference>
<dbReference type="RefSeq" id="WP_271690363.1">
    <property type="nucleotide sequence ID" value="NZ_CP116426.1"/>
</dbReference>
<dbReference type="GO" id="GO:0005886">
    <property type="term" value="C:plasma membrane"/>
    <property type="evidence" value="ECO:0007669"/>
    <property type="project" value="UniProtKB-SubCell"/>
</dbReference>
<keyword evidence="9 11" id="KW-1133">Transmembrane helix</keyword>
<dbReference type="InterPro" id="IPR036412">
    <property type="entry name" value="HAD-like_sf"/>
</dbReference>
<dbReference type="SUPFAM" id="SSF81653">
    <property type="entry name" value="Calcium ATPase, transduction domain A"/>
    <property type="match status" value="1"/>
</dbReference>
<dbReference type="GO" id="GO:0005524">
    <property type="term" value="F:ATP binding"/>
    <property type="evidence" value="ECO:0007669"/>
    <property type="project" value="UniProtKB-UniRule"/>
</dbReference>
<dbReference type="CDD" id="cd02094">
    <property type="entry name" value="P-type_ATPase_Cu-like"/>
    <property type="match status" value="1"/>
</dbReference>
<dbReference type="InterPro" id="IPR044492">
    <property type="entry name" value="P_typ_ATPase_HD_dom"/>
</dbReference>
<dbReference type="PROSITE" id="PS00154">
    <property type="entry name" value="ATPASE_E1_E2"/>
    <property type="match status" value="1"/>
</dbReference>
<keyword evidence="10 11" id="KW-0472">Membrane</keyword>
<feature type="transmembrane region" description="Helical" evidence="11">
    <location>
        <begin position="392"/>
        <end position="413"/>
    </location>
</feature>
<evidence type="ECO:0000256" key="4">
    <source>
        <dbReference type="ARBA" id="ARBA00022692"/>
    </source>
</evidence>
<dbReference type="SFLD" id="SFLDS00003">
    <property type="entry name" value="Haloacid_Dehalogenase"/>
    <property type="match status" value="1"/>
</dbReference>
<dbReference type="InterPro" id="IPR001757">
    <property type="entry name" value="P_typ_ATPase"/>
</dbReference>
<evidence type="ECO:0000259" key="13">
    <source>
        <dbReference type="PROSITE" id="PS50846"/>
    </source>
</evidence>
<organism evidence="14 15">
    <name type="scientific">Sulfitobacter faviae</name>
    <dbReference type="NCBI Taxonomy" id="1775881"/>
    <lineage>
        <taxon>Bacteria</taxon>
        <taxon>Pseudomonadati</taxon>
        <taxon>Pseudomonadota</taxon>
        <taxon>Alphaproteobacteria</taxon>
        <taxon>Rhodobacterales</taxon>
        <taxon>Roseobacteraceae</taxon>
        <taxon>Sulfitobacter</taxon>
    </lineage>
</organism>
<dbReference type="Proteomes" id="UP001210770">
    <property type="component" value="Plasmid unnamed3"/>
</dbReference>
<keyword evidence="14" id="KW-0614">Plasmid</keyword>
<dbReference type="InterPro" id="IPR023299">
    <property type="entry name" value="ATPase_P-typ_cyto_dom_N"/>
</dbReference>
<name>A0AAX3LV57_9RHOB</name>
<dbReference type="SUPFAM" id="SSF55008">
    <property type="entry name" value="HMA, heavy metal-associated domain"/>
    <property type="match status" value="1"/>
</dbReference>
<dbReference type="InterPro" id="IPR018303">
    <property type="entry name" value="ATPase_P-typ_P_site"/>
</dbReference>
<evidence type="ECO:0000313" key="14">
    <source>
        <dbReference type="EMBL" id="WCE72409.1"/>
    </source>
</evidence>
<dbReference type="InterPro" id="IPR036163">
    <property type="entry name" value="HMA_dom_sf"/>
</dbReference>
<feature type="transmembrane region" description="Helical" evidence="11">
    <location>
        <begin position="733"/>
        <end position="751"/>
    </location>
</feature>
<dbReference type="SUPFAM" id="SSF56784">
    <property type="entry name" value="HAD-like"/>
    <property type="match status" value="1"/>
</dbReference>
<keyword evidence="6 11" id="KW-0547">Nucleotide-binding</keyword>
<keyword evidence="5 11" id="KW-0479">Metal-binding</keyword>
<keyword evidence="3 11" id="KW-1003">Cell membrane</keyword>
<evidence type="ECO:0000256" key="1">
    <source>
        <dbReference type="ARBA" id="ARBA00004651"/>
    </source>
</evidence>
<evidence type="ECO:0000256" key="9">
    <source>
        <dbReference type="ARBA" id="ARBA00022989"/>
    </source>
</evidence>
<geneLocation type="plasmid" evidence="14 15">
    <name>unnamed3</name>
</geneLocation>
<dbReference type="NCBIfam" id="TIGR01511">
    <property type="entry name" value="ATPase-IB1_Cu"/>
    <property type="match status" value="1"/>
</dbReference>
<dbReference type="Gene3D" id="3.30.70.100">
    <property type="match status" value="1"/>
</dbReference>
<keyword evidence="4 11" id="KW-0812">Transmembrane</keyword>
<dbReference type="SFLD" id="SFLDG00002">
    <property type="entry name" value="C1.7:_P-type_atpase_like"/>
    <property type="match status" value="1"/>
</dbReference>
<dbReference type="AlphaFoldDB" id="A0AAX3LV57"/>
<protein>
    <submittedName>
        <fullName evidence="14">Heavy metal translocating P-type ATPase</fullName>
    </submittedName>
</protein>
<evidence type="ECO:0000256" key="12">
    <source>
        <dbReference type="SAM" id="MobiDB-lite"/>
    </source>
</evidence>
<dbReference type="GO" id="GO:0060003">
    <property type="term" value="P:copper ion export"/>
    <property type="evidence" value="ECO:0007669"/>
    <property type="project" value="UniProtKB-ARBA"/>
</dbReference>
<feature type="transmembrane region" description="Helical" evidence="11">
    <location>
        <begin position="206"/>
        <end position="226"/>
    </location>
</feature>
<feature type="domain" description="HMA" evidence="13">
    <location>
        <begin position="2"/>
        <end position="68"/>
    </location>
</feature>
<evidence type="ECO:0000256" key="6">
    <source>
        <dbReference type="ARBA" id="ARBA00022741"/>
    </source>
</evidence>
<evidence type="ECO:0000256" key="5">
    <source>
        <dbReference type="ARBA" id="ARBA00022723"/>
    </source>
</evidence>
<feature type="transmembrane region" description="Helical" evidence="11">
    <location>
        <begin position="154"/>
        <end position="176"/>
    </location>
</feature>
<dbReference type="PANTHER" id="PTHR43520">
    <property type="entry name" value="ATP7, ISOFORM B"/>
    <property type="match status" value="1"/>
</dbReference>
<feature type="transmembrane region" description="Helical" evidence="11">
    <location>
        <begin position="121"/>
        <end position="142"/>
    </location>
</feature>
<dbReference type="GO" id="GO:0005507">
    <property type="term" value="F:copper ion binding"/>
    <property type="evidence" value="ECO:0007669"/>
    <property type="project" value="TreeGrafter"/>
</dbReference>
<dbReference type="PRINTS" id="PR00119">
    <property type="entry name" value="CATATPASE"/>
</dbReference>
<feature type="compositionally biased region" description="Polar residues" evidence="12">
    <location>
        <begin position="774"/>
        <end position="791"/>
    </location>
</feature>
<feature type="transmembrane region" description="Helical" evidence="11">
    <location>
        <begin position="367"/>
        <end position="386"/>
    </location>
</feature>
<comment type="similarity">
    <text evidence="2 11">Belongs to the cation transport ATPase (P-type) (TC 3.A.3) family. Type IB subfamily.</text>
</comment>
<evidence type="ECO:0000256" key="7">
    <source>
        <dbReference type="ARBA" id="ARBA00022840"/>
    </source>
</evidence>
<dbReference type="GO" id="GO:0055070">
    <property type="term" value="P:copper ion homeostasis"/>
    <property type="evidence" value="ECO:0007669"/>
    <property type="project" value="TreeGrafter"/>
</dbReference>
<keyword evidence="8" id="KW-1278">Translocase</keyword>
<evidence type="ECO:0000256" key="3">
    <source>
        <dbReference type="ARBA" id="ARBA00022475"/>
    </source>
</evidence>
<dbReference type="Pfam" id="PF00122">
    <property type="entry name" value="E1-E2_ATPase"/>
    <property type="match status" value="1"/>
</dbReference>
<dbReference type="FunFam" id="2.70.150.10:FF:000020">
    <property type="entry name" value="Copper-exporting P-type ATPase A"/>
    <property type="match status" value="1"/>
</dbReference>
<accession>A0AAX3LV57</accession>
<dbReference type="Gene3D" id="3.40.50.1000">
    <property type="entry name" value="HAD superfamily/HAD-like"/>
    <property type="match status" value="1"/>
</dbReference>
<proteinExistence type="inferred from homology"/>
<dbReference type="PROSITE" id="PS50846">
    <property type="entry name" value="HMA_2"/>
    <property type="match status" value="1"/>
</dbReference>
<dbReference type="SFLD" id="SFLDF00027">
    <property type="entry name" value="p-type_atpase"/>
    <property type="match status" value="1"/>
</dbReference>
<dbReference type="PANTHER" id="PTHR43520:SF8">
    <property type="entry name" value="P-TYPE CU(+) TRANSPORTER"/>
    <property type="match status" value="1"/>
</dbReference>
<dbReference type="EMBL" id="CP116426">
    <property type="protein sequence ID" value="WCE72409.1"/>
    <property type="molecule type" value="Genomic_DNA"/>
</dbReference>
<feature type="region of interest" description="Disordered" evidence="12">
    <location>
        <begin position="761"/>
        <end position="791"/>
    </location>
</feature>
<dbReference type="SUPFAM" id="SSF81665">
    <property type="entry name" value="Calcium ATPase, transmembrane domain M"/>
    <property type="match status" value="1"/>
</dbReference>
<dbReference type="InterPro" id="IPR006121">
    <property type="entry name" value="HMA_dom"/>
</dbReference>